<keyword evidence="5" id="KW-1185">Reference proteome</keyword>
<dbReference type="CDD" id="cd08187">
    <property type="entry name" value="BDH"/>
    <property type="match status" value="1"/>
</dbReference>
<evidence type="ECO:0000259" key="3">
    <source>
        <dbReference type="Pfam" id="PF25137"/>
    </source>
</evidence>
<evidence type="ECO:0000256" key="1">
    <source>
        <dbReference type="ARBA" id="ARBA00023002"/>
    </source>
</evidence>
<dbReference type="InterPro" id="IPR044731">
    <property type="entry name" value="BDH-like"/>
</dbReference>
<dbReference type="PROSITE" id="PS00913">
    <property type="entry name" value="ADH_IRON_1"/>
    <property type="match status" value="1"/>
</dbReference>
<dbReference type="AlphaFoldDB" id="A0A1H8EP51"/>
<dbReference type="Proteomes" id="UP000199512">
    <property type="component" value="Unassembled WGS sequence"/>
</dbReference>
<evidence type="ECO:0000313" key="5">
    <source>
        <dbReference type="Proteomes" id="UP000199512"/>
    </source>
</evidence>
<dbReference type="EMBL" id="FODF01000001">
    <property type="protein sequence ID" value="SEN21160.1"/>
    <property type="molecule type" value="Genomic_DNA"/>
</dbReference>
<evidence type="ECO:0000313" key="4">
    <source>
        <dbReference type="EMBL" id="SEN21160.1"/>
    </source>
</evidence>
<feature type="domain" description="Fe-containing alcohol dehydrogenase-like C-terminal" evidence="3">
    <location>
        <begin position="188"/>
        <end position="388"/>
    </location>
</feature>
<dbReference type="InterPro" id="IPR056798">
    <property type="entry name" value="ADH_Fe_C"/>
</dbReference>
<dbReference type="FunFam" id="3.40.50.1970:FF:000003">
    <property type="entry name" value="Alcohol dehydrogenase, iron-containing"/>
    <property type="match status" value="1"/>
</dbReference>
<dbReference type="PROSITE" id="PS00060">
    <property type="entry name" value="ADH_IRON_2"/>
    <property type="match status" value="1"/>
</dbReference>
<dbReference type="Pfam" id="PF00465">
    <property type="entry name" value="Fe-ADH"/>
    <property type="match status" value="1"/>
</dbReference>
<dbReference type="Pfam" id="PF25137">
    <property type="entry name" value="ADH_Fe_C"/>
    <property type="match status" value="1"/>
</dbReference>
<dbReference type="PANTHER" id="PTHR43633:SF1">
    <property type="entry name" value="ALCOHOL DEHYDROGENASE YQHD"/>
    <property type="match status" value="1"/>
</dbReference>
<dbReference type="STRING" id="215200.SAMN05216454_101191"/>
<dbReference type="PANTHER" id="PTHR43633">
    <property type="entry name" value="ALCOHOL DEHYDROGENASE YQHD"/>
    <property type="match status" value="1"/>
</dbReference>
<dbReference type="SUPFAM" id="SSF56796">
    <property type="entry name" value="Dehydroquinate synthase-like"/>
    <property type="match status" value="1"/>
</dbReference>
<dbReference type="GO" id="GO:1990002">
    <property type="term" value="F:methylglyoxal reductase (NADPH) (acetol producing) activity"/>
    <property type="evidence" value="ECO:0007669"/>
    <property type="project" value="TreeGrafter"/>
</dbReference>
<sequence length="388" mass="42783">MYNFEFQVDTKVLFGEGQIKLLGKEIAKYTKKLLLVYGGGSIKRNGIYDSVIEQLESNNIEYFELANVDPNPRIESVREGVKLCKEHSIGGVLAIGGGSSIDCSKVISAGALYDGDPWDLVLDASLVTKSLPVFTVLTLAATGSEMNGNAVISNMLTNEKLGTRGKCLVPRVSVLDPTYTYTVPKKHTAAGTADILSHTFENYFTNVEGGYMHARMAEAILKTCFHYGPIACEQGDNYEARANLMWASSWAINGLISEGAANNWSVHAMEHELSAFYDVTHGEGLAVLTPHWMRYVLNKDTVDKFVEYGVNVWGIDSSKDKFEIANEAIDKTEEFFVKELNIPANLRELGIGRENFEKMAKKAVKGSSIKGFVELKAEDVEKIYESAL</sequence>
<accession>A0A1H8EP51</accession>
<reference evidence="4 5" key="1">
    <citation type="submission" date="2016-10" db="EMBL/GenBank/DDBJ databases">
        <authorList>
            <person name="de Groot N.N."/>
        </authorList>
    </citation>
    <scope>NUCLEOTIDE SEQUENCE [LARGE SCALE GENOMIC DNA]</scope>
    <source>
        <strain evidence="4 5">Calf135</strain>
    </source>
</reference>
<keyword evidence="1" id="KW-0560">Oxidoreductase</keyword>
<dbReference type="GO" id="GO:0046872">
    <property type="term" value="F:metal ion binding"/>
    <property type="evidence" value="ECO:0007669"/>
    <property type="project" value="InterPro"/>
</dbReference>
<dbReference type="OrthoDB" id="9801156at2"/>
<feature type="domain" description="Alcohol dehydrogenase iron-type/glycerol dehydrogenase GldA" evidence="2">
    <location>
        <begin position="10"/>
        <end position="177"/>
    </location>
</feature>
<dbReference type="RefSeq" id="WP_091973421.1">
    <property type="nucleotide sequence ID" value="NZ_FODF01000001.1"/>
</dbReference>
<dbReference type="InterPro" id="IPR018211">
    <property type="entry name" value="ADH_Fe_CS"/>
</dbReference>
<dbReference type="InterPro" id="IPR001670">
    <property type="entry name" value="ADH_Fe/GldA"/>
</dbReference>
<proteinExistence type="predicted"/>
<evidence type="ECO:0000259" key="2">
    <source>
        <dbReference type="Pfam" id="PF00465"/>
    </source>
</evidence>
<dbReference type="GO" id="GO:0008106">
    <property type="term" value="F:alcohol dehydrogenase (NADP+) activity"/>
    <property type="evidence" value="ECO:0007669"/>
    <property type="project" value="TreeGrafter"/>
</dbReference>
<dbReference type="Gene3D" id="1.20.1090.10">
    <property type="entry name" value="Dehydroquinate synthase-like - alpha domain"/>
    <property type="match status" value="1"/>
</dbReference>
<organism evidence="4 5">
    <name type="scientific">Peptostreptococcus russellii</name>
    <dbReference type="NCBI Taxonomy" id="215200"/>
    <lineage>
        <taxon>Bacteria</taxon>
        <taxon>Bacillati</taxon>
        <taxon>Bacillota</taxon>
        <taxon>Clostridia</taxon>
        <taxon>Peptostreptococcales</taxon>
        <taxon>Peptostreptococcaceae</taxon>
        <taxon>Peptostreptococcus</taxon>
    </lineage>
</organism>
<dbReference type="GO" id="GO:0005829">
    <property type="term" value="C:cytosol"/>
    <property type="evidence" value="ECO:0007669"/>
    <property type="project" value="TreeGrafter"/>
</dbReference>
<dbReference type="Gene3D" id="3.40.50.1970">
    <property type="match status" value="1"/>
</dbReference>
<dbReference type="GO" id="GO:1990362">
    <property type="term" value="F:butanol dehydrogenase (NAD+) activity"/>
    <property type="evidence" value="ECO:0007669"/>
    <property type="project" value="InterPro"/>
</dbReference>
<name>A0A1H8EP51_9FIRM</name>
<protein>
    <submittedName>
        <fullName evidence="4">Uncharacterized protein</fullName>
    </submittedName>
</protein>
<gene>
    <name evidence="4" type="ORF">SAMN05216454_101191</name>
</gene>